<name>A0A7G9V225_9CAUD</name>
<sequence>MAYKLKCKDCGHTYIAEQRYFNCERPHCKSQNTSFVEEVIDTALDVALAYTGVTAAIEVADVVGGFVGSIFDWD</sequence>
<keyword evidence="2" id="KW-1185">Reference proteome</keyword>
<evidence type="ECO:0000313" key="1">
    <source>
        <dbReference type="EMBL" id="QNO00331.1"/>
    </source>
</evidence>
<evidence type="ECO:0000313" key="2">
    <source>
        <dbReference type="Proteomes" id="UP000516132"/>
    </source>
</evidence>
<proteinExistence type="predicted"/>
<organism evidence="1 2">
    <name type="scientific">Pseudomonas phage phiPsa315</name>
    <dbReference type="NCBI Taxonomy" id="1460363"/>
    <lineage>
        <taxon>Viruses</taxon>
        <taxon>Duplodnaviria</taxon>
        <taxon>Heunggongvirae</taxon>
        <taxon>Uroviricota</taxon>
        <taxon>Caudoviricetes</taxon>
        <taxon>Vandenendeviridae</taxon>
        <taxon>Gorskivirinae</taxon>
        <taxon>Otagovirus</taxon>
        <taxon>Otagovirus psa315</taxon>
    </lineage>
</organism>
<gene>
    <name evidence="1" type="ORF">phiPsa315_155</name>
</gene>
<reference evidence="1 2" key="1">
    <citation type="submission" date="2020-06" db="EMBL/GenBank/DDBJ databases">
        <title>Characterization of Pseudomonas phiPsa374-like phages.</title>
        <authorList>
            <person name="Warring S."/>
            <person name="Malone L.M."/>
            <person name="Easingwood R.A."/>
            <person name="Rigano L."/>
            <person name="Frampton R.A."/>
            <person name="Lopez Acedo E."/>
            <person name="Templeton M.D."/>
            <person name="Kleffmann T."/>
            <person name="Bostina M."/>
            <person name="Fineran P.C."/>
        </authorList>
    </citation>
    <scope>NUCLEOTIDE SEQUENCE [LARGE SCALE GENOMIC DNA]</scope>
</reference>
<dbReference type="EMBL" id="MT670419">
    <property type="protein sequence ID" value="QNO00331.1"/>
    <property type="molecule type" value="Genomic_DNA"/>
</dbReference>
<accession>A0A7G9V225</accession>
<dbReference type="Proteomes" id="UP000516132">
    <property type="component" value="Segment"/>
</dbReference>
<protein>
    <submittedName>
        <fullName evidence="1">Uncharacterized protein</fullName>
    </submittedName>
</protein>